<feature type="transmembrane region" description="Helical" evidence="1">
    <location>
        <begin position="258"/>
        <end position="276"/>
    </location>
</feature>
<organism evidence="4 5">
    <name type="scientific">Mucilaginibacter terrae</name>
    <dbReference type="NCBI Taxonomy" id="1955052"/>
    <lineage>
        <taxon>Bacteria</taxon>
        <taxon>Pseudomonadati</taxon>
        <taxon>Bacteroidota</taxon>
        <taxon>Sphingobacteriia</taxon>
        <taxon>Sphingobacteriales</taxon>
        <taxon>Sphingobacteriaceae</taxon>
        <taxon>Mucilaginibacter</taxon>
    </lineage>
</organism>
<name>A0ABU3GWU1_9SPHI</name>
<dbReference type="InterPro" id="IPR043968">
    <property type="entry name" value="SGNH"/>
</dbReference>
<keyword evidence="5" id="KW-1185">Reference proteome</keyword>
<feature type="transmembrane region" description="Helical" evidence="1">
    <location>
        <begin position="80"/>
        <end position="100"/>
    </location>
</feature>
<feature type="transmembrane region" description="Helical" evidence="1">
    <location>
        <begin position="229"/>
        <end position="246"/>
    </location>
</feature>
<gene>
    <name evidence="4" type="ORF">QE417_003212</name>
</gene>
<dbReference type="Pfam" id="PF01757">
    <property type="entry name" value="Acyl_transf_3"/>
    <property type="match status" value="1"/>
</dbReference>
<dbReference type="PANTHER" id="PTHR23028">
    <property type="entry name" value="ACETYLTRANSFERASE"/>
    <property type="match status" value="1"/>
</dbReference>
<dbReference type="InterPro" id="IPR002656">
    <property type="entry name" value="Acyl_transf_3_dom"/>
</dbReference>
<feature type="transmembrane region" description="Helical" evidence="1">
    <location>
        <begin position="198"/>
        <end position="217"/>
    </location>
</feature>
<sequence>MANPVNTIKDFRYDINALRAIAIIGVLFFHYKVSYFDGGFAGVDVFFVISGYLMTRIIVKGLDKGGFSFADFYGKRLKRILPALLFLILLLTVACFFIYFPGDYRTAQRNAAASLLFVSNILYWKTTNYFATASDDNILLHTWSLSAEWQFYLLYPVLLLVLYKVVRNKKLHLPVFILVTLGLYVMAVKWSHRDQTSAFYLLPTRSWEMLFGGIAFLAQDYVKAFKARWLLALAGYAAIIFCYLTYKSGMFWPGTKTMVPVLATFLIIVANCDFKVLRFSAVQFIGKISYSLYLWHWPVFVIGQYLGFDLTPVSVIVYTLIAVVCGYISYRLVETRNYNSNPQILTAAFTLLIFTGCFAYLPANNIVFKNSTVNIANYKDMQNESKSKHDGPHCWISRNVNDFDKGECLAIIPQKKNFLLIGDSHAAQFAGVFREEFKKRNINLMQATASGCFAIKRPNGEARCRELMAYVYDDFIKNNSTKIDGVIICGNWVSGYKTRTDLVNDLKNTLAHLQKSNVPAVIIGQNETYKMTYPYILARENEYNVSISKKYLTPESVEINKYLKSNLKDSYIDVYNYGQTPKPVNDVPYMSDRNHLSTHGARLAMNKILANPAFVNMLN</sequence>
<evidence type="ECO:0000256" key="1">
    <source>
        <dbReference type="SAM" id="Phobius"/>
    </source>
</evidence>
<feature type="transmembrane region" description="Helical" evidence="1">
    <location>
        <begin position="39"/>
        <end position="59"/>
    </location>
</feature>
<dbReference type="RefSeq" id="WP_311951478.1">
    <property type="nucleotide sequence ID" value="NZ_JAVLVU010000001.1"/>
</dbReference>
<keyword evidence="1" id="KW-1133">Transmembrane helix</keyword>
<feature type="domain" description="SGNH" evidence="3">
    <location>
        <begin position="406"/>
        <end position="607"/>
    </location>
</feature>
<feature type="transmembrane region" description="Helical" evidence="1">
    <location>
        <begin position="313"/>
        <end position="332"/>
    </location>
</feature>
<proteinExistence type="predicted"/>
<feature type="domain" description="Acyltransferase 3" evidence="2">
    <location>
        <begin position="13"/>
        <end position="330"/>
    </location>
</feature>
<evidence type="ECO:0000313" key="4">
    <source>
        <dbReference type="EMBL" id="MDT3404140.1"/>
    </source>
</evidence>
<dbReference type="Pfam" id="PF19040">
    <property type="entry name" value="SGNH"/>
    <property type="match status" value="1"/>
</dbReference>
<feature type="transmembrane region" description="Helical" evidence="1">
    <location>
        <begin position="149"/>
        <end position="166"/>
    </location>
</feature>
<protein>
    <submittedName>
        <fullName evidence="4">Peptidoglycan/LPS O-acetylase OafA/YrhL</fullName>
    </submittedName>
</protein>
<comment type="caution">
    <text evidence="4">The sequence shown here is derived from an EMBL/GenBank/DDBJ whole genome shotgun (WGS) entry which is preliminary data.</text>
</comment>
<feature type="transmembrane region" description="Helical" evidence="1">
    <location>
        <begin position="16"/>
        <end position="33"/>
    </location>
</feature>
<keyword evidence="1" id="KW-0472">Membrane</keyword>
<feature type="transmembrane region" description="Helical" evidence="1">
    <location>
        <begin position="288"/>
        <end position="307"/>
    </location>
</feature>
<dbReference type="PANTHER" id="PTHR23028:SF53">
    <property type="entry name" value="ACYL_TRANSF_3 DOMAIN-CONTAINING PROTEIN"/>
    <property type="match status" value="1"/>
</dbReference>
<dbReference type="EMBL" id="JAVLVU010000001">
    <property type="protein sequence ID" value="MDT3404140.1"/>
    <property type="molecule type" value="Genomic_DNA"/>
</dbReference>
<evidence type="ECO:0000313" key="5">
    <source>
        <dbReference type="Proteomes" id="UP001258315"/>
    </source>
</evidence>
<evidence type="ECO:0000259" key="2">
    <source>
        <dbReference type="Pfam" id="PF01757"/>
    </source>
</evidence>
<dbReference type="Proteomes" id="UP001258315">
    <property type="component" value="Unassembled WGS sequence"/>
</dbReference>
<evidence type="ECO:0000259" key="3">
    <source>
        <dbReference type="Pfam" id="PF19040"/>
    </source>
</evidence>
<feature type="transmembrane region" description="Helical" evidence="1">
    <location>
        <begin position="173"/>
        <end position="192"/>
    </location>
</feature>
<keyword evidence="1" id="KW-0812">Transmembrane</keyword>
<accession>A0ABU3GWU1</accession>
<feature type="transmembrane region" description="Helical" evidence="1">
    <location>
        <begin position="344"/>
        <end position="363"/>
    </location>
</feature>
<reference evidence="5" key="1">
    <citation type="submission" date="2023-07" db="EMBL/GenBank/DDBJ databases">
        <title>Functional and genomic diversity of the sorghum phyllosphere microbiome.</title>
        <authorList>
            <person name="Shade A."/>
        </authorList>
    </citation>
    <scope>NUCLEOTIDE SEQUENCE [LARGE SCALE GENOMIC DNA]</scope>
    <source>
        <strain evidence="5">SORGH_AS_0422</strain>
    </source>
</reference>
<dbReference type="InterPro" id="IPR050879">
    <property type="entry name" value="Acyltransferase_3"/>
</dbReference>